<comment type="similarity">
    <text evidence="2">Belongs to the major facilitator superfamily.</text>
</comment>
<keyword evidence="11" id="KW-1185">Reference proteome</keyword>
<evidence type="ECO:0000256" key="5">
    <source>
        <dbReference type="ARBA" id="ARBA00022989"/>
    </source>
</evidence>
<evidence type="ECO:0000256" key="3">
    <source>
        <dbReference type="ARBA" id="ARBA00022448"/>
    </source>
</evidence>
<dbReference type="InterPro" id="IPR036259">
    <property type="entry name" value="MFS_trans_sf"/>
</dbReference>
<proteinExistence type="inferred from homology"/>
<dbReference type="EMBL" id="MVGC01000124">
    <property type="protein sequence ID" value="RJE23354.1"/>
    <property type="molecule type" value="Genomic_DNA"/>
</dbReference>
<feature type="transmembrane region" description="Helical" evidence="8">
    <location>
        <begin position="347"/>
        <end position="367"/>
    </location>
</feature>
<dbReference type="InterPro" id="IPR011701">
    <property type="entry name" value="MFS"/>
</dbReference>
<evidence type="ECO:0000256" key="7">
    <source>
        <dbReference type="SAM" id="MobiDB-lite"/>
    </source>
</evidence>
<dbReference type="GO" id="GO:0016020">
    <property type="term" value="C:membrane"/>
    <property type="evidence" value="ECO:0007669"/>
    <property type="project" value="UniProtKB-SubCell"/>
</dbReference>
<evidence type="ECO:0000256" key="8">
    <source>
        <dbReference type="SAM" id="Phobius"/>
    </source>
</evidence>
<evidence type="ECO:0000313" key="11">
    <source>
        <dbReference type="Proteomes" id="UP000266188"/>
    </source>
</evidence>
<evidence type="ECO:0000256" key="4">
    <source>
        <dbReference type="ARBA" id="ARBA00022692"/>
    </source>
</evidence>
<feature type="transmembrane region" description="Helical" evidence="8">
    <location>
        <begin position="180"/>
        <end position="199"/>
    </location>
</feature>
<protein>
    <submittedName>
        <fullName evidence="10">Mfs transporter</fullName>
    </submittedName>
</protein>
<dbReference type="PANTHER" id="PTHR43791:SF27">
    <property type="entry name" value="TRANSPORTER, PUTATIVE (AFU_ORTHOLOGUE AFUA_2G15730)-RELATED"/>
    <property type="match status" value="1"/>
</dbReference>
<accession>A0A3A2ZVL2</accession>
<feature type="domain" description="Major facilitator superfamily (MFS) profile" evidence="9">
    <location>
        <begin position="115"/>
        <end position="538"/>
    </location>
</feature>
<keyword evidence="4 8" id="KW-0812">Transmembrane</keyword>
<feature type="region of interest" description="Disordered" evidence="7">
    <location>
        <begin position="1"/>
        <end position="97"/>
    </location>
</feature>
<sequence>MDSFHLQNPVVAGTESSSSAASDLRYTPVSDGSDEEAIQPSSKRPPIRSLKLQTNFETPGSAVEGADPDRISDDDPDNGDHLAEGIHGKPDGPGRSTQYTIAEEAQVVRKFDRKLVPFLALLYLLSFLDRSNIGNARIAGLTHDLKLSSSQYEWLLTAFYITYILFEWMTLMYRLVPAHIYISLCVCGWGLAASFQSLATSFGVLVVLRALLGIAEAAFGPGVPFYLSLFYRREELAFRNGLFISAAPLASSFASSVAWLIVQLSSNGPIAPWRTLFLVEGFPSVIVAVFAWILIPDSPGTARFLTSRQRIVAQQRLDGSRTDYHESRQRRLDWNEVKKALSDPKTYITAFMFFSCNVAFSSMPVFLPTIIKDMGYSPILSQALSAPPYLVAFAIVLVTAYLSDRNHSRSPYLIFHAAISSIAYLAIAATGSFHPRLSQTAHILIRYLCVFPAVSGFFSAITLIITWTMDNRVAKEGKGASVAILNIIGQCGPLLGTRLYPESDGPWYVRGMAICSFFMSLVLGFAVLLRILLSRENRGRARNGERHIEMDWVDGWEESQGLMGSDGRGRLEMTPREWFTFIL</sequence>
<dbReference type="InterPro" id="IPR020846">
    <property type="entry name" value="MFS_dom"/>
</dbReference>
<dbReference type="Proteomes" id="UP000266188">
    <property type="component" value="Unassembled WGS sequence"/>
</dbReference>
<dbReference type="FunFam" id="1.20.1250.20:FF:000013">
    <property type="entry name" value="MFS general substrate transporter"/>
    <property type="match status" value="1"/>
</dbReference>
<dbReference type="PROSITE" id="PS50850">
    <property type="entry name" value="MFS"/>
    <property type="match status" value="1"/>
</dbReference>
<feature type="compositionally biased region" description="Basic and acidic residues" evidence="7">
    <location>
        <begin position="67"/>
        <end position="92"/>
    </location>
</feature>
<comment type="subcellular location">
    <subcellularLocation>
        <location evidence="1">Membrane</location>
        <topology evidence="1">Multi-pass membrane protein</topology>
    </subcellularLocation>
</comment>
<evidence type="ECO:0000313" key="10">
    <source>
        <dbReference type="EMBL" id="RJE23354.1"/>
    </source>
</evidence>
<feature type="transmembrane region" description="Helical" evidence="8">
    <location>
        <begin position="379"/>
        <end position="401"/>
    </location>
</feature>
<comment type="caution">
    <text evidence="10">The sequence shown here is derived from an EMBL/GenBank/DDBJ whole genome shotgun (WGS) entry which is preliminary data.</text>
</comment>
<evidence type="ECO:0000256" key="1">
    <source>
        <dbReference type="ARBA" id="ARBA00004141"/>
    </source>
</evidence>
<keyword evidence="6 8" id="KW-0472">Membrane</keyword>
<dbReference type="FunFam" id="1.20.1250.20:FF:000018">
    <property type="entry name" value="MFS transporter permease"/>
    <property type="match status" value="1"/>
</dbReference>
<keyword evidence="5 8" id="KW-1133">Transmembrane helix</keyword>
<dbReference type="Gene3D" id="1.20.1250.20">
    <property type="entry name" value="MFS general substrate transporter like domains"/>
    <property type="match status" value="2"/>
</dbReference>
<dbReference type="GO" id="GO:0022857">
    <property type="term" value="F:transmembrane transporter activity"/>
    <property type="evidence" value="ECO:0007669"/>
    <property type="project" value="InterPro"/>
</dbReference>
<name>A0A3A2ZVL2_9EURO</name>
<evidence type="ECO:0000259" key="9">
    <source>
        <dbReference type="PROSITE" id="PS50850"/>
    </source>
</evidence>
<dbReference type="PANTHER" id="PTHR43791">
    <property type="entry name" value="PERMEASE-RELATED"/>
    <property type="match status" value="1"/>
</dbReference>
<gene>
    <name evidence="10" type="ORF">PHISCL_04296</name>
</gene>
<feature type="transmembrane region" description="Helical" evidence="8">
    <location>
        <begin position="241"/>
        <end position="261"/>
    </location>
</feature>
<dbReference type="AlphaFoldDB" id="A0A3A2ZVL2"/>
<dbReference type="SUPFAM" id="SSF103473">
    <property type="entry name" value="MFS general substrate transporter"/>
    <property type="match status" value="1"/>
</dbReference>
<feature type="transmembrane region" description="Helical" evidence="8">
    <location>
        <begin position="205"/>
        <end position="229"/>
    </location>
</feature>
<reference evidence="11" key="1">
    <citation type="submission" date="2017-02" db="EMBL/GenBank/DDBJ databases">
        <authorList>
            <person name="Tafer H."/>
            <person name="Lopandic K."/>
        </authorList>
    </citation>
    <scope>NUCLEOTIDE SEQUENCE [LARGE SCALE GENOMIC DNA]</scope>
    <source>
        <strain evidence="11">CBS 366.77</strain>
    </source>
</reference>
<dbReference type="OrthoDB" id="2985014at2759"/>
<feature type="transmembrane region" description="Helical" evidence="8">
    <location>
        <begin position="445"/>
        <end position="467"/>
    </location>
</feature>
<feature type="transmembrane region" description="Helical" evidence="8">
    <location>
        <begin position="507"/>
        <end position="533"/>
    </location>
</feature>
<organism evidence="10 11">
    <name type="scientific">Aspergillus sclerotialis</name>
    <dbReference type="NCBI Taxonomy" id="2070753"/>
    <lineage>
        <taxon>Eukaryota</taxon>
        <taxon>Fungi</taxon>
        <taxon>Dikarya</taxon>
        <taxon>Ascomycota</taxon>
        <taxon>Pezizomycotina</taxon>
        <taxon>Eurotiomycetes</taxon>
        <taxon>Eurotiomycetidae</taxon>
        <taxon>Eurotiales</taxon>
        <taxon>Aspergillaceae</taxon>
        <taxon>Aspergillus</taxon>
        <taxon>Aspergillus subgen. Polypaecilum</taxon>
    </lineage>
</organism>
<feature type="transmembrane region" description="Helical" evidence="8">
    <location>
        <begin position="273"/>
        <end position="295"/>
    </location>
</feature>
<feature type="transmembrane region" description="Helical" evidence="8">
    <location>
        <begin position="413"/>
        <end position="433"/>
    </location>
</feature>
<evidence type="ECO:0000256" key="6">
    <source>
        <dbReference type="ARBA" id="ARBA00023136"/>
    </source>
</evidence>
<keyword evidence="3" id="KW-0813">Transport</keyword>
<dbReference type="Pfam" id="PF07690">
    <property type="entry name" value="MFS_1"/>
    <property type="match status" value="1"/>
</dbReference>
<evidence type="ECO:0000256" key="2">
    <source>
        <dbReference type="ARBA" id="ARBA00008335"/>
    </source>
</evidence>